<feature type="transmembrane region" description="Helical" evidence="1">
    <location>
        <begin position="6"/>
        <end position="33"/>
    </location>
</feature>
<comment type="caution">
    <text evidence="2">The sequence shown here is derived from an EMBL/GenBank/DDBJ whole genome shotgun (WGS) entry which is preliminary data.</text>
</comment>
<name>A0ABT4UGA9_9BACT</name>
<reference evidence="2 3" key="1">
    <citation type="submission" date="2022-12" db="EMBL/GenBank/DDBJ databases">
        <title>Chitinophagaceae gen. sp. nov., a new member of the family Chitinophagaceae, isolated from soil in a chemical factory.</title>
        <authorList>
            <person name="Ke Z."/>
        </authorList>
    </citation>
    <scope>NUCLEOTIDE SEQUENCE [LARGE SCALE GENOMIC DNA]</scope>
    <source>
        <strain evidence="2 3">LY-5</strain>
    </source>
</reference>
<accession>A0ABT4UGA9</accession>
<keyword evidence="3" id="KW-1185">Reference proteome</keyword>
<protein>
    <recommendedName>
        <fullName evidence="4">DUF3592 domain-containing protein</fullName>
    </recommendedName>
</protein>
<keyword evidence="1" id="KW-0812">Transmembrane</keyword>
<feature type="transmembrane region" description="Helical" evidence="1">
    <location>
        <begin position="240"/>
        <end position="261"/>
    </location>
</feature>
<feature type="transmembrane region" description="Helical" evidence="1">
    <location>
        <begin position="54"/>
        <end position="74"/>
    </location>
</feature>
<evidence type="ECO:0000313" key="2">
    <source>
        <dbReference type="EMBL" id="MDA3613866.1"/>
    </source>
</evidence>
<evidence type="ECO:0000313" key="3">
    <source>
        <dbReference type="Proteomes" id="UP001210231"/>
    </source>
</evidence>
<evidence type="ECO:0000256" key="1">
    <source>
        <dbReference type="SAM" id="Phobius"/>
    </source>
</evidence>
<evidence type="ECO:0008006" key="4">
    <source>
        <dbReference type="Google" id="ProtNLM"/>
    </source>
</evidence>
<keyword evidence="1" id="KW-0472">Membrane</keyword>
<sequence length="269" mass="30442">MSSINSLILNISLSSFINIKTILAATILLSAWLTWKVLKRSGKNERTGCITFGYFFLIFFTVTSLSVGGIVFLGKSVYNYFTSPKYTATVIDHEVYEQEESYQSNGRTRYRTVTMYRPKVKFTDNNHDTIEIYNDVSSGEPRAIGSTINIGYRKGQSMAEEFSLTKLFLMCGLSVMMLILGYIVVAAIQYASGRNMKKTMNFGSKLLLQFLVPLGMIAMFSMLSFALYQYFTGQKPDMPLWAVILCSFFAFVLLLSTIGYIKILRDKKS</sequence>
<feature type="transmembrane region" description="Helical" evidence="1">
    <location>
        <begin position="206"/>
        <end position="228"/>
    </location>
</feature>
<dbReference type="EMBL" id="JAQGEF010000003">
    <property type="protein sequence ID" value="MDA3613866.1"/>
    <property type="molecule type" value="Genomic_DNA"/>
</dbReference>
<feature type="transmembrane region" description="Helical" evidence="1">
    <location>
        <begin position="167"/>
        <end position="185"/>
    </location>
</feature>
<gene>
    <name evidence="2" type="ORF">O3P16_03540</name>
</gene>
<organism evidence="2 3">
    <name type="scientific">Polluticaenibacter yanchengensis</name>
    <dbReference type="NCBI Taxonomy" id="3014562"/>
    <lineage>
        <taxon>Bacteria</taxon>
        <taxon>Pseudomonadati</taxon>
        <taxon>Bacteroidota</taxon>
        <taxon>Chitinophagia</taxon>
        <taxon>Chitinophagales</taxon>
        <taxon>Chitinophagaceae</taxon>
        <taxon>Polluticaenibacter</taxon>
    </lineage>
</organism>
<proteinExistence type="predicted"/>
<dbReference type="RefSeq" id="WP_407030196.1">
    <property type="nucleotide sequence ID" value="NZ_JAQGEF010000003.1"/>
</dbReference>
<dbReference type="Proteomes" id="UP001210231">
    <property type="component" value="Unassembled WGS sequence"/>
</dbReference>
<keyword evidence="1" id="KW-1133">Transmembrane helix</keyword>